<evidence type="ECO:0008006" key="3">
    <source>
        <dbReference type="Google" id="ProtNLM"/>
    </source>
</evidence>
<feature type="non-terminal residue" evidence="1">
    <location>
        <position position="175"/>
    </location>
</feature>
<gene>
    <name evidence="1" type="ORF">PLOB_00023797</name>
</gene>
<proteinExistence type="predicted"/>
<dbReference type="EMBL" id="CALNXK010000280">
    <property type="protein sequence ID" value="CAH3180579.1"/>
    <property type="molecule type" value="Genomic_DNA"/>
</dbReference>
<protein>
    <recommendedName>
        <fullName evidence="3">SGNH hydrolase-type esterase domain-containing protein</fullName>
    </recommendedName>
</protein>
<dbReference type="Gene3D" id="3.40.50.1110">
    <property type="entry name" value="SGNH hydrolase"/>
    <property type="match status" value="1"/>
</dbReference>
<evidence type="ECO:0000313" key="1">
    <source>
        <dbReference type="EMBL" id="CAH3180579.1"/>
    </source>
</evidence>
<evidence type="ECO:0000313" key="2">
    <source>
        <dbReference type="Proteomes" id="UP001159405"/>
    </source>
</evidence>
<keyword evidence="2" id="KW-1185">Reference proteome</keyword>
<dbReference type="Proteomes" id="UP001159405">
    <property type="component" value="Unassembled WGS sequence"/>
</dbReference>
<comment type="caution">
    <text evidence="1">The sequence shown here is derived from an EMBL/GenBank/DDBJ whole genome shotgun (WGS) entry which is preliminary data.</text>
</comment>
<dbReference type="CDD" id="cd00229">
    <property type="entry name" value="SGNH_hydrolase"/>
    <property type="match status" value="1"/>
</dbReference>
<reference evidence="1 2" key="1">
    <citation type="submission" date="2022-05" db="EMBL/GenBank/DDBJ databases">
        <authorList>
            <consortium name="Genoscope - CEA"/>
            <person name="William W."/>
        </authorList>
    </citation>
    <scope>NUCLEOTIDE SEQUENCE [LARGE SCALE GENOMIC DNA]</scope>
</reference>
<organism evidence="1 2">
    <name type="scientific">Porites lobata</name>
    <dbReference type="NCBI Taxonomy" id="104759"/>
    <lineage>
        <taxon>Eukaryota</taxon>
        <taxon>Metazoa</taxon>
        <taxon>Cnidaria</taxon>
        <taxon>Anthozoa</taxon>
        <taxon>Hexacorallia</taxon>
        <taxon>Scleractinia</taxon>
        <taxon>Fungiina</taxon>
        <taxon>Poritidae</taxon>
        <taxon>Porites</taxon>
    </lineage>
</organism>
<name>A0ABN8RNW3_9CNID</name>
<dbReference type="SUPFAM" id="SSF52266">
    <property type="entry name" value="SGNH hydrolase"/>
    <property type="match status" value="1"/>
</dbReference>
<accession>A0ABN8RNW3</accession>
<dbReference type="InterPro" id="IPR036514">
    <property type="entry name" value="SGNH_hydro_sf"/>
</dbReference>
<sequence length="175" mass="19842">MATHTVTPTPRVLILGHSFIRRLQKFIEHHIDYLDLSLQITAPADITWHGIGGRTVAKTIKFDLHVVRSTRPDIVIVQLGTNDLPVQSPLQVASELEDFVRLLHDSYGVKFVCVCQTIRRRSATAFNKNVDLLTRYLRVVLEPIPYAIYWVWGYISSIVVLEGQYLSLCGSCLVL</sequence>